<dbReference type="Proteomes" id="UP001165641">
    <property type="component" value="Unassembled WGS sequence"/>
</dbReference>
<dbReference type="InterPro" id="IPR013078">
    <property type="entry name" value="His_Pase_superF_clade-1"/>
</dbReference>
<dbReference type="Pfam" id="PF00300">
    <property type="entry name" value="His_Phos_1"/>
    <property type="match status" value="1"/>
</dbReference>
<proteinExistence type="predicted"/>
<dbReference type="Gene3D" id="3.40.50.1240">
    <property type="entry name" value="Phosphoglycerate mutase-like"/>
    <property type="match status" value="1"/>
</dbReference>
<sequence length="195" mass="21303">MKIPHASFVLIRHGQTDANRDGRVAGRIEAVLTEAGRQGAKRLSEWIWPKDMVLFASPQNRAQETARLGFPGQEPFLLDGIRERNWGVYEGRPVADLLPREHTPDQGEAWADMVTRVAHSIAVAHDHAKGRFPVLVAHSGVIRAARELTGGIAGGPAPENTTPYLFKADGDGWQEVALAMRDSAWAAETLVSARS</sequence>
<dbReference type="PANTHER" id="PTHR48100:SF59">
    <property type="entry name" value="ADENOSYLCOBALAMIN_ALPHA-RIBAZOLE PHOSPHATASE"/>
    <property type="match status" value="1"/>
</dbReference>
<keyword evidence="2" id="KW-1185">Reference proteome</keyword>
<dbReference type="PROSITE" id="PS00175">
    <property type="entry name" value="PG_MUTASE"/>
    <property type="match status" value="1"/>
</dbReference>
<dbReference type="SMART" id="SM00855">
    <property type="entry name" value="PGAM"/>
    <property type="match status" value="1"/>
</dbReference>
<dbReference type="CDD" id="cd07067">
    <property type="entry name" value="HP_PGM_like"/>
    <property type="match status" value="1"/>
</dbReference>
<name>A0ABT4ZDF9_9RHOB</name>
<dbReference type="InterPro" id="IPR050275">
    <property type="entry name" value="PGM_Phosphatase"/>
</dbReference>
<reference evidence="1" key="1">
    <citation type="submission" date="2022-12" db="EMBL/GenBank/DDBJ databases">
        <title>Paracoccus onchidii sp. nov., isolated from a marine invertebrate from the South China Sea.</title>
        <authorList>
            <person name="Xu S."/>
            <person name="Liu Z."/>
            <person name="Xu Y."/>
        </authorList>
    </citation>
    <scope>NUCLEOTIDE SEQUENCE</scope>
    <source>
        <strain evidence="1">Z330</strain>
    </source>
</reference>
<evidence type="ECO:0000313" key="1">
    <source>
        <dbReference type="EMBL" id="MDB6177403.1"/>
    </source>
</evidence>
<comment type="caution">
    <text evidence="1">The sequence shown here is derived from an EMBL/GenBank/DDBJ whole genome shotgun (WGS) entry which is preliminary data.</text>
</comment>
<dbReference type="EMBL" id="JAQBIE010000008">
    <property type="protein sequence ID" value="MDB6177403.1"/>
    <property type="molecule type" value="Genomic_DNA"/>
</dbReference>
<accession>A0ABT4ZDF9</accession>
<dbReference type="InterPro" id="IPR029033">
    <property type="entry name" value="His_PPase_superfam"/>
</dbReference>
<dbReference type="InterPro" id="IPR001345">
    <property type="entry name" value="PG/BPGM_mutase_AS"/>
</dbReference>
<evidence type="ECO:0000313" key="2">
    <source>
        <dbReference type="Proteomes" id="UP001165641"/>
    </source>
</evidence>
<dbReference type="SUPFAM" id="SSF53254">
    <property type="entry name" value="Phosphoglycerate mutase-like"/>
    <property type="match status" value="1"/>
</dbReference>
<organism evidence="1 2">
    <name type="scientific">Paracoccus onchidii</name>
    <dbReference type="NCBI Taxonomy" id="3017813"/>
    <lineage>
        <taxon>Bacteria</taxon>
        <taxon>Pseudomonadati</taxon>
        <taxon>Pseudomonadota</taxon>
        <taxon>Alphaproteobacteria</taxon>
        <taxon>Rhodobacterales</taxon>
        <taxon>Paracoccaceae</taxon>
        <taxon>Paracoccus</taxon>
    </lineage>
</organism>
<protein>
    <submittedName>
        <fullName evidence="1">Histidine phosphatase family protein</fullName>
    </submittedName>
</protein>
<dbReference type="PANTHER" id="PTHR48100">
    <property type="entry name" value="BROAD-SPECIFICITY PHOSPHATASE YOR283W-RELATED"/>
    <property type="match status" value="1"/>
</dbReference>
<dbReference type="RefSeq" id="WP_271888526.1">
    <property type="nucleotide sequence ID" value="NZ_JAQBIE010000008.1"/>
</dbReference>
<gene>
    <name evidence="1" type="ORF">PAF17_07740</name>
</gene>